<sequence length="158" mass="17117">MRITVLQLDPIRPLQRLGHQIIADCFGGDVSVGLASQNKKGHRTAVADRSRSHRPSPRPLILEPVVVESHHDAVVSLPPGAQLLGSSAHCPIQAMWLDPIVSVQFSPECAPDVAGQWAARSNYDATTVAHDLSRHVDRLTHTGDTLATGSLHAPQVWR</sequence>
<evidence type="ECO:0000259" key="2">
    <source>
        <dbReference type="Pfam" id="PF00117"/>
    </source>
</evidence>
<dbReference type="SUPFAM" id="SSF52317">
    <property type="entry name" value="Class I glutamine amidotransferase-like"/>
    <property type="match status" value="1"/>
</dbReference>
<dbReference type="GO" id="GO:0005829">
    <property type="term" value="C:cytosol"/>
    <property type="evidence" value="ECO:0007669"/>
    <property type="project" value="TreeGrafter"/>
</dbReference>
<accession>A0AB36RLP4</accession>
<reference evidence="3 4" key="1">
    <citation type="submission" date="2017-08" db="EMBL/GenBank/DDBJ databases">
        <title>Whole genome sequences of 6 clinical strains closest to Corynebacterium imitans.</title>
        <authorList>
            <person name="Bernier A.-M."/>
            <person name="Burdz T."/>
            <person name="Bernard K."/>
        </authorList>
    </citation>
    <scope>NUCLEOTIDE SEQUENCE [LARGE SCALE GENOMIC DNA]</scope>
    <source>
        <strain evidence="3 4">NML92-0415</strain>
    </source>
</reference>
<dbReference type="RefSeq" id="WP_109561603.1">
    <property type="nucleotide sequence ID" value="NZ_NSGP01000010.1"/>
</dbReference>
<organism evidence="3 4">
    <name type="scientific">Corynebacterium hadale</name>
    <dbReference type="NCBI Taxonomy" id="2026255"/>
    <lineage>
        <taxon>Bacteria</taxon>
        <taxon>Bacillati</taxon>
        <taxon>Actinomycetota</taxon>
        <taxon>Actinomycetes</taxon>
        <taxon>Mycobacteriales</taxon>
        <taxon>Corynebacteriaceae</taxon>
        <taxon>Corynebacterium</taxon>
    </lineage>
</organism>
<dbReference type="InterPro" id="IPR029062">
    <property type="entry name" value="Class_I_gatase-like"/>
</dbReference>
<evidence type="ECO:0000313" key="3">
    <source>
        <dbReference type="EMBL" id="PAT10061.1"/>
    </source>
</evidence>
<proteinExistence type="predicted"/>
<dbReference type="EMBL" id="NSGP01000010">
    <property type="protein sequence ID" value="PAT10061.1"/>
    <property type="molecule type" value="Genomic_DNA"/>
</dbReference>
<dbReference type="InterPro" id="IPR044992">
    <property type="entry name" value="ChyE-like"/>
</dbReference>
<comment type="caution">
    <text evidence="3">The sequence shown here is derived from an EMBL/GenBank/DDBJ whole genome shotgun (WGS) entry which is preliminary data.</text>
</comment>
<evidence type="ECO:0000256" key="1">
    <source>
        <dbReference type="SAM" id="MobiDB-lite"/>
    </source>
</evidence>
<dbReference type="PANTHER" id="PTHR42695">
    <property type="entry name" value="GLUTAMINE AMIDOTRANSFERASE YLR126C-RELATED"/>
    <property type="match status" value="1"/>
</dbReference>
<gene>
    <name evidence="3" type="ORF">CKJ80_07975</name>
</gene>
<feature type="region of interest" description="Disordered" evidence="1">
    <location>
        <begin position="37"/>
        <end position="58"/>
    </location>
</feature>
<protein>
    <recommendedName>
        <fullName evidence="2">Glutamine amidotransferase domain-containing protein</fullName>
    </recommendedName>
</protein>
<dbReference type="Pfam" id="PF00117">
    <property type="entry name" value="GATase"/>
    <property type="match status" value="1"/>
</dbReference>
<dbReference type="InterPro" id="IPR017926">
    <property type="entry name" value="GATASE"/>
</dbReference>
<name>A0AB36RLP4_9CORY</name>
<dbReference type="Proteomes" id="UP000218041">
    <property type="component" value="Unassembled WGS sequence"/>
</dbReference>
<dbReference type="AlphaFoldDB" id="A0AB36RLP4"/>
<feature type="domain" description="Glutamine amidotransferase" evidence="2">
    <location>
        <begin position="17"/>
        <end position="116"/>
    </location>
</feature>
<dbReference type="PANTHER" id="PTHR42695:SF5">
    <property type="entry name" value="GLUTAMINE AMIDOTRANSFERASE YLR126C-RELATED"/>
    <property type="match status" value="1"/>
</dbReference>
<evidence type="ECO:0000313" key="4">
    <source>
        <dbReference type="Proteomes" id="UP000218041"/>
    </source>
</evidence>
<dbReference type="Gene3D" id="3.40.50.880">
    <property type="match status" value="1"/>
</dbReference>